<dbReference type="Gene3D" id="3.20.170.20">
    <property type="entry name" value="Protein of unknown function DUF952"/>
    <property type="match status" value="1"/>
</dbReference>
<sequence length="194" mass="22139">MPRTSFPTSFRWTHRRRREISGWNFPDGSPQLKEIRFGLSTRINRRVTATVNRDFLPWTSPDNNQDRQTFKMAPPTYLYKLMDTAPPSPMPETLSLSDLDKHDGFIHLSNAEMAPKTSSMFLGHCNKLWILKLQRSALDGRIEYSTDPKAGVVDGCAHLHESKTGLGSGNVESVIEMEKTSEQDWTEVAEWSKL</sequence>
<dbReference type="Proteomes" id="UP001303373">
    <property type="component" value="Chromosome 13"/>
</dbReference>
<dbReference type="SUPFAM" id="SSF56399">
    <property type="entry name" value="ADP-ribosylation"/>
    <property type="match status" value="1"/>
</dbReference>
<dbReference type="AlphaFoldDB" id="A0AAQ3MCK0"/>
<protein>
    <submittedName>
        <fullName evidence="1">Uncharacterized protein</fullName>
    </submittedName>
</protein>
<dbReference type="EMBL" id="CP138592">
    <property type="protein sequence ID" value="WPH04718.1"/>
    <property type="molecule type" value="Genomic_DNA"/>
</dbReference>
<accession>A0AAQ3MCK0</accession>
<dbReference type="InterPro" id="IPR009297">
    <property type="entry name" value="DUF952"/>
</dbReference>
<organism evidence="1 2">
    <name type="scientific">Acrodontium crateriforme</name>
    <dbReference type="NCBI Taxonomy" id="150365"/>
    <lineage>
        <taxon>Eukaryota</taxon>
        <taxon>Fungi</taxon>
        <taxon>Dikarya</taxon>
        <taxon>Ascomycota</taxon>
        <taxon>Pezizomycotina</taxon>
        <taxon>Dothideomycetes</taxon>
        <taxon>Dothideomycetidae</taxon>
        <taxon>Mycosphaerellales</taxon>
        <taxon>Teratosphaeriaceae</taxon>
        <taxon>Acrodontium</taxon>
    </lineage>
</organism>
<gene>
    <name evidence="1" type="ORF">R9X50_00761100</name>
</gene>
<reference evidence="1 2" key="1">
    <citation type="submission" date="2023-11" db="EMBL/GenBank/DDBJ databases">
        <title>An acidophilic fungus is an integral part of prey digestion in a carnivorous sundew plant.</title>
        <authorList>
            <person name="Tsai I.J."/>
        </authorList>
    </citation>
    <scope>NUCLEOTIDE SEQUENCE [LARGE SCALE GENOMIC DNA]</scope>
    <source>
        <strain evidence="1">169a</strain>
    </source>
</reference>
<keyword evidence="2" id="KW-1185">Reference proteome</keyword>
<dbReference type="Pfam" id="PF06108">
    <property type="entry name" value="DUF952"/>
    <property type="match status" value="1"/>
</dbReference>
<dbReference type="PANTHER" id="PTHR34129:SF1">
    <property type="entry name" value="DUF952 DOMAIN-CONTAINING PROTEIN"/>
    <property type="match status" value="1"/>
</dbReference>
<evidence type="ECO:0000313" key="1">
    <source>
        <dbReference type="EMBL" id="WPH04718.1"/>
    </source>
</evidence>
<proteinExistence type="predicted"/>
<evidence type="ECO:0000313" key="2">
    <source>
        <dbReference type="Proteomes" id="UP001303373"/>
    </source>
</evidence>
<name>A0AAQ3MCK0_9PEZI</name>
<dbReference type="PANTHER" id="PTHR34129">
    <property type="entry name" value="BLR1139 PROTEIN"/>
    <property type="match status" value="1"/>
</dbReference>